<dbReference type="EMBL" id="BLLF01001057">
    <property type="protein sequence ID" value="GFH16831.1"/>
    <property type="molecule type" value="Genomic_DNA"/>
</dbReference>
<dbReference type="Proteomes" id="UP000485058">
    <property type="component" value="Unassembled WGS sequence"/>
</dbReference>
<keyword evidence="3" id="KW-1185">Reference proteome</keyword>
<comment type="caution">
    <text evidence="2">The sequence shown here is derived from an EMBL/GenBank/DDBJ whole genome shotgun (WGS) entry which is preliminary data.</text>
</comment>
<evidence type="ECO:0000313" key="2">
    <source>
        <dbReference type="EMBL" id="GFH16831.1"/>
    </source>
</evidence>
<protein>
    <submittedName>
        <fullName evidence="2">Uncharacterized protein</fullName>
    </submittedName>
</protein>
<evidence type="ECO:0000256" key="1">
    <source>
        <dbReference type="SAM" id="MobiDB-lite"/>
    </source>
</evidence>
<gene>
    <name evidence="2" type="ORF">HaLaN_13334</name>
</gene>
<accession>A0A699Z418</accession>
<organism evidence="2 3">
    <name type="scientific">Haematococcus lacustris</name>
    <name type="common">Green alga</name>
    <name type="synonym">Haematococcus pluvialis</name>
    <dbReference type="NCBI Taxonomy" id="44745"/>
    <lineage>
        <taxon>Eukaryota</taxon>
        <taxon>Viridiplantae</taxon>
        <taxon>Chlorophyta</taxon>
        <taxon>core chlorophytes</taxon>
        <taxon>Chlorophyceae</taxon>
        <taxon>CS clade</taxon>
        <taxon>Chlamydomonadales</taxon>
        <taxon>Haematococcaceae</taxon>
        <taxon>Haematococcus</taxon>
    </lineage>
</organism>
<proteinExistence type="predicted"/>
<feature type="compositionally biased region" description="Polar residues" evidence="1">
    <location>
        <begin position="9"/>
        <end position="27"/>
    </location>
</feature>
<dbReference type="AlphaFoldDB" id="A0A699Z418"/>
<feature type="non-terminal residue" evidence="2">
    <location>
        <position position="1"/>
    </location>
</feature>
<evidence type="ECO:0000313" key="3">
    <source>
        <dbReference type="Proteomes" id="UP000485058"/>
    </source>
</evidence>
<feature type="region of interest" description="Disordered" evidence="1">
    <location>
        <begin position="60"/>
        <end position="81"/>
    </location>
</feature>
<sequence length="81" mass="8836">MASSPVRRSWTNSMPQGLQAGSHQQGSALGRAGGARWSCATGQTRELCQPKARSTLAWGYKRLRDKPPKAQDEQQQPAEAQ</sequence>
<name>A0A699Z418_HAELA</name>
<reference evidence="2 3" key="1">
    <citation type="submission" date="2020-02" db="EMBL/GenBank/DDBJ databases">
        <title>Draft genome sequence of Haematococcus lacustris strain NIES-144.</title>
        <authorList>
            <person name="Morimoto D."/>
            <person name="Nakagawa S."/>
            <person name="Yoshida T."/>
            <person name="Sawayama S."/>
        </authorList>
    </citation>
    <scope>NUCLEOTIDE SEQUENCE [LARGE SCALE GENOMIC DNA]</scope>
    <source>
        <strain evidence="2 3">NIES-144</strain>
    </source>
</reference>
<feature type="region of interest" description="Disordered" evidence="1">
    <location>
        <begin position="1"/>
        <end position="35"/>
    </location>
</feature>